<keyword evidence="6 13" id="KW-1133">Transmembrane helix</keyword>
<evidence type="ECO:0000256" key="4">
    <source>
        <dbReference type="ARBA" id="ARBA00022490"/>
    </source>
</evidence>
<evidence type="ECO:0000256" key="9">
    <source>
        <dbReference type="ARBA" id="ARBA00035284"/>
    </source>
</evidence>
<evidence type="ECO:0000256" key="6">
    <source>
        <dbReference type="ARBA" id="ARBA00022989"/>
    </source>
</evidence>
<evidence type="ECO:0000256" key="13">
    <source>
        <dbReference type="SAM" id="Phobius"/>
    </source>
</evidence>
<proteinExistence type="inferred from homology"/>
<evidence type="ECO:0000313" key="14">
    <source>
        <dbReference type="Proteomes" id="UP000887578"/>
    </source>
</evidence>
<comment type="similarity">
    <text evidence="3">Belongs to the BRI3 family.</text>
</comment>
<dbReference type="WBParaSite" id="PDA_v2.g3986.t1">
    <property type="protein sequence ID" value="PDA_v2.g3986.t1"/>
    <property type="gene ID" value="PDA_v2.g3986"/>
</dbReference>
<dbReference type="GO" id="GO:0048471">
    <property type="term" value="C:perinuclear region of cytoplasm"/>
    <property type="evidence" value="ECO:0007669"/>
    <property type="project" value="UniProtKB-SubCell"/>
</dbReference>
<keyword evidence="4" id="KW-0963">Cytoplasm</keyword>
<dbReference type="PANTHER" id="PTHR13551:SF1">
    <property type="entry name" value="MEMBRANE PROTEIN BRI3"/>
    <property type="match status" value="1"/>
</dbReference>
<keyword evidence="5 13" id="KW-0812">Transmembrane</keyword>
<keyword evidence="7 13" id="KW-0472">Membrane</keyword>
<accession>A0A914QR06</accession>
<dbReference type="PANTHER" id="PTHR13551">
    <property type="entry name" value="BRAIN PROTEIN I3"/>
    <property type="match status" value="1"/>
</dbReference>
<feature type="region of interest" description="Disordered" evidence="12">
    <location>
        <begin position="1"/>
        <end position="33"/>
    </location>
</feature>
<evidence type="ECO:0000313" key="15">
    <source>
        <dbReference type="WBParaSite" id="PDA_v2.g3986.t1"/>
    </source>
</evidence>
<dbReference type="GO" id="GO:0005765">
    <property type="term" value="C:lysosomal membrane"/>
    <property type="evidence" value="ECO:0007669"/>
    <property type="project" value="UniProtKB-SubCell"/>
</dbReference>
<keyword evidence="14" id="KW-1185">Reference proteome</keyword>
<evidence type="ECO:0000256" key="12">
    <source>
        <dbReference type="SAM" id="MobiDB-lite"/>
    </source>
</evidence>
<dbReference type="InterPro" id="IPR019317">
    <property type="entry name" value="BRI3"/>
</dbReference>
<sequence>MDPSGQHPPPYASLLNHPPQQQQQQQNHHYNGNDKYIPMYQYPLVTHQPPPPPLPQPIIMNQVAPPAAAAVPISQPTNIVINAQASGGSGNGSGGGNRNVAAHALGGFECPFCHLGVVKRRRNPLIKIFIILIALLTFPFGLLACILCWMPCAYQRKCTTCKKKI</sequence>
<protein>
    <recommendedName>
        <fullName evidence="9">Membrane protein BRI3</fullName>
    </recommendedName>
    <alternativeName>
        <fullName evidence="10">Brain protein I3</fullName>
    </alternativeName>
</protein>
<reference evidence="15" key="1">
    <citation type="submission" date="2022-11" db="UniProtKB">
        <authorList>
            <consortium name="WormBaseParasite"/>
        </authorList>
    </citation>
    <scope>IDENTIFICATION</scope>
</reference>
<evidence type="ECO:0000256" key="1">
    <source>
        <dbReference type="ARBA" id="ARBA00004155"/>
    </source>
</evidence>
<evidence type="ECO:0000256" key="7">
    <source>
        <dbReference type="ARBA" id="ARBA00023136"/>
    </source>
</evidence>
<comment type="subcellular location">
    <subcellularLocation>
        <location evidence="2">Cytoplasm</location>
        <location evidence="2">Perinuclear region</location>
    </subcellularLocation>
    <subcellularLocation>
        <location evidence="1">Lysosome membrane</location>
        <topology evidence="1">Multi-pass membrane protein</topology>
    </subcellularLocation>
</comment>
<organism evidence="14 15">
    <name type="scientific">Panagrolaimus davidi</name>
    <dbReference type="NCBI Taxonomy" id="227884"/>
    <lineage>
        <taxon>Eukaryota</taxon>
        <taxon>Metazoa</taxon>
        <taxon>Ecdysozoa</taxon>
        <taxon>Nematoda</taxon>
        <taxon>Chromadorea</taxon>
        <taxon>Rhabditida</taxon>
        <taxon>Tylenchina</taxon>
        <taxon>Panagrolaimomorpha</taxon>
        <taxon>Panagrolaimoidea</taxon>
        <taxon>Panagrolaimidae</taxon>
        <taxon>Panagrolaimus</taxon>
    </lineage>
</organism>
<evidence type="ECO:0000256" key="2">
    <source>
        <dbReference type="ARBA" id="ARBA00004556"/>
    </source>
</evidence>
<evidence type="ECO:0000256" key="8">
    <source>
        <dbReference type="ARBA" id="ARBA00023228"/>
    </source>
</evidence>
<evidence type="ECO:0000256" key="3">
    <source>
        <dbReference type="ARBA" id="ARBA00008090"/>
    </source>
</evidence>
<keyword evidence="8" id="KW-0458">Lysosome</keyword>
<feature type="transmembrane region" description="Helical" evidence="13">
    <location>
        <begin position="128"/>
        <end position="150"/>
    </location>
</feature>
<evidence type="ECO:0000256" key="11">
    <source>
        <dbReference type="ARBA" id="ARBA00046593"/>
    </source>
</evidence>
<evidence type="ECO:0000256" key="5">
    <source>
        <dbReference type="ARBA" id="ARBA00022692"/>
    </source>
</evidence>
<dbReference type="AlphaFoldDB" id="A0A914QR06"/>
<feature type="compositionally biased region" description="Pro residues" evidence="12">
    <location>
        <begin position="1"/>
        <end position="11"/>
    </location>
</feature>
<comment type="subunit">
    <text evidence="11">Interacts with BRI3BP. Interacts with MGAT1 and IFITM3.</text>
</comment>
<evidence type="ECO:0000256" key="10">
    <source>
        <dbReference type="ARBA" id="ARBA00035449"/>
    </source>
</evidence>
<name>A0A914QR06_9BILA</name>
<dbReference type="Proteomes" id="UP000887578">
    <property type="component" value="Unplaced"/>
</dbReference>